<sequence length="578" mass="61084">MPLAAREGRSWQAGPPPLFLHAPSGALSLDLDAPGGPPEVVRLTRLRINWIAELRRLRTALARIWILRERILEEEFGTGLEAVGPLRDQLNERVDHLAGLFGRAPDHWARHLQAARTAALDPAADPPEVPSQAGLTAFIGSWTGYARLAAEWPVVWLREDSYAPGLRRLAVDRVVIETAPASAPGDWRGTFMSLGRGLGPAACDLVTTLRGLGLHLVLWATAPLEDDGPWSALAQVADEVWDDGAPAAPRPVDLARAAASATQPWARDTMLVAFAEDILSEPLLPAILGQPHSYSTMIIGRDPDLPLEDLARRLAPRAPHIALGPGEADLTELLAASVLTLVPGESRLGPGEVRTLCLRAIAAGSVPVIAGTAPEPLPGVGLDAVWSWADLQRLQGLYRDPAARAARLGQLAEAVARVQAPAPPTLLAAPRTLVDLEESLARFREAKEGELRLLWSGPAPPVRLETGERLHRVAGAGLGAALPMMIRDVSGPWCAFPGRLPPEPTALARIACAAAGQDAAPVPFAQPDEAGAPQILAWAGRGPCGPEDEPALAATLRPGGDACAMLRPPVPPLAEAAP</sequence>
<organism evidence="1 2">
    <name type="scientific">Histidinibacterium aquaticum</name>
    <dbReference type="NCBI Taxonomy" id="2613962"/>
    <lineage>
        <taxon>Bacteria</taxon>
        <taxon>Pseudomonadati</taxon>
        <taxon>Pseudomonadota</taxon>
        <taxon>Alphaproteobacteria</taxon>
        <taxon>Rhodobacterales</taxon>
        <taxon>Paracoccaceae</taxon>
        <taxon>Histidinibacterium</taxon>
    </lineage>
</organism>
<gene>
    <name evidence="1" type="ORF">F3S47_10160</name>
</gene>
<comment type="caution">
    <text evidence="1">The sequence shown here is derived from an EMBL/GenBank/DDBJ whole genome shotgun (WGS) entry which is preliminary data.</text>
</comment>
<dbReference type="RefSeq" id="WP_150445162.1">
    <property type="nucleotide sequence ID" value="NZ_VYQE01000003.1"/>
</dbReference>
<name>A0A5J5GIL9_9RHOB</name>
<evidence type="ECO:0000313" key="1">
    <source>
        <dbReference type="EMBL" id="KAA9007880.1"/>
    </source>
</evidence>
<dbReference type="Proteomes" id="UP000326554">
    <property type="component" value="Unassembled WGS sequence"/>
</dbReference>
<proteinExistence type="predicted"/>
<accession>A0A5J5GIL9</accession>
<reference evidence="1 2" key="1">
    <citation type="submission" date="2019-09" db="EMBL/GenBank/DDBJ databases">
        <authorList>
            <person name="Park J.-S."/>
            <person name="Choi H.-J."/>
        </authorList>
    </citation>
    <scope>NUCLEOTIDE SEQUENCE [LARGE SCALE GENOMIC DNA]</scope>
    <source>
        <strain evidence="1 2">176SS1-4</strain>
    </source>
</reference>
<keyword evidence="2" id="KW-1185">Reference proteome</keyword>
<dbReference type="AlphaFoldDB" id="A0A5J5GIL9"/>
<evidence type="ECO:0000313" key="2">
    <source>
        <dbReference type="Proteomes" id="UP000326554"/>
    </source>
</evidence>
<protein>
    <submittedName>
        <fullName evidence="1">Uncharacterized protein</fullName>
    </submittedName>
</protein>
<dbReference type="EMBL" id="VYQE01000003">
    <property type="protein sequence ID" value="KAA9007880.1"/>
    <property type="molecule type" value="Genomic_DNA"/>
</dbReference>